<reference evidence="1" key="1">
    <citation type="submission" date="2018-01" db="EMBL/GenBank/DDBJ databases">
        <title>An insight into the sialome of Amazonian anophelines.</title>
        <authorList>
            <person name="Ribeiro J.M."/>
            <person name="Scarpassa V."/>
            <person name="Calvo E."/>
        </authorList>
    </citation>
    <scope>NUCLEOTIDE SEQUENCE</scope>
</reference>
<dbReference type="EMBL" id="GGFL01009608">
    <property type="protein sequence ID" value="MBW73786.1"/>
    <property type="molecule type" value="Transcribed_RNA"/>
</dbReference>
<accession>A0A2M4D8B3</accession>
<sequence>MIYVPFNRRVFLLLRPVMPYDYRVRTSLKDDDPTNMILTARFVITETVLLAASLTWEMARMANHTKCHPSTASSKARTERADLTYKRVLSRWSSLPITRRSTFPPFFTEIRTR</sequence>
<evidence type="ECO:0000313" key="1">
    <source>
        <dbReference type="EMBL" id="MBW73786.1"/>
    </source>
</evidence>
<dbReference type="AlphaFoldDB" id="A0A2M4D8B3"/>
<name>A0A2M4D8B3_ANODA</name>
<organism evidence="1">
    <name type="scientific">Anopheles darlingi</name>
    <name type="common">Mosquito</name>
    <dbReference type="NCBI Taxonomy" id="43151"/>
    <lineage>
        <taxon>Eukaryota</taxon>
        <taxon>Metazoa</taxon>
        <taxon>Ecdysozoa</taxon>
        <taxon>Arthropoda</taxon>
        <taxon>Hexapoda</taxon>
        <taxon>Insecta</taxon>
        <taxon>Pterygota</taxon>
        <taxon>Neoptera</taxon>
        <taxon>Endopterygota</taxon>
        <taxon>Diptera</taxon>
        <taxon>Nematocera</taxon>
        <taxon>Culicoidea</taxon>
        <taxon>Culicidae</taxon>
        <taxon>Anophelinae</taxon>
        <taxon>Anopheles</taxon>
    </lineage>
</organism>
<proteinExistence type="predicted"/>
<protein>
    <submittedName>
        <fullName evidence="1">Putative secreted protein</fullName>
    </submittedName>
</protein>